<sequence length="61" mass="7246">MRGRPAGQLTHRRQQVLAELVERAQGENRLPKREIMRRCGLHDYSSLLRIERDLKRMGHLI</sequence>
<name>A0ABW3NXW4_9SPHN</name>
<protein>
    <recommendedName>
        <fullName evidence="3">LexA repressor DNA-binding domain-containing protein</fullName>
    </recommendedName>
</protein>
<evidence type="ECO:0008006" key="3">
    <source>
        <dbReference type="Google" id="ProtNLM"/>
    </source>
</evidence>
<organism evidence="1 2">
    <name type="scientific">Sphingobium olei</name>
    <dbReference type="NCBI Taxonomy" id="420955"/>
    <lineage>
        <taxon>Bacteria</taxon>
        <taxon>Pseudomonadati</taxon>
        <taxon>Pseudomonadota</taxon>
        <taxon>Alphaproteobacteria</taxon>
        <taxon>Sphingomonadales</taxon>
        <taxon>Sphingomonadaceae</taxon>
        <taxon>Sphingobium</taxon>
    </lineage>
</organism>
<dbReference type="EMBL" id="JBHTLS010000106">
    <property type="protein sequence ID" value="MFD1104594.1"/>
    <property type="molecule type" value="Genomic_DNA"/>
</dbReference>
<reference evidence="2" key="1">
    <citation type="journal article" date="2019" name="Int. J. Syst. Evol. Microbiol.">
        <title>The Global Catalogue of Microorganisms (GCM) 10K type strain sequencing project: providing services to taxonomists for standard genome sequencing and annotation.</title>
        <authorList>
            <consortium name="The Broad Institute Genomics Platform"/>
            <consortium name="The Broad Institute Genome Sequencing Center for Infectious Disease"/>
            <person name="Wu L."/>
            <person name="Ma J."/>
        </authorList>
    </citation>
    <scope>NUCLEOTIDE SEQUENCE [LARGE SCALE GENOMIC DNA]</scope>
    <source>
        <strain evidence="2">CCUG 54329</strain>
    </source>
</reference>
<dbReference type="RefSeq" id="WP_380909979.1">
    <property type="nucleotide sequence ID" value="NZ_JBHTLS010000106.1"/>
</dbReference>
<evidence type="ECO:0000313" key="2">
    <source>
        <dbReference type="Proteomes" id="UP001597203"/>
    </source>
</evidence>
<comment type="caution">
    <text evidence="1">The sequence shown here is derived from an EMBL/GenBank/DDBJ whole genome shotgun (WGS) entry which is preliminary data.</text>
</comment>
<dbReference type="Proteomes" id="UP001597203">
    <property type="component" value="Unassembled WGS sequence"/>
</dbReference>
<accession>A0ABW3NXW4</accession>
<gene>
    <name evidence="1" type="ORF">ACFQ24_06875</name>
</gene>
<evidence type="ECO:0000313" key="1">
    <source>
        <dbReference type="EMBL" id="MFD1104594.1"/>
    </source>
</evidence>
<keyword evidence="2" id="KW-1185">Reference proteome</keyword>
<proteinExistence type="predicted"/>